<proteinExistence type="predicted"/>
<dbReference type="PANTHER" id="PTHR21240">
    <property type="entry name" value="2-AMINO-3-CARBOXYLMUCONATE-6-SEMIALDEHYDE DECARBOXYLASE"/>
    <property type="match status" value="1"/>
</dbReference>
<protein>
    <recommendedName>
        <fullName evidence="2">Amidohydrolase-related domain-containing protein</fullName>
    </recommendedName>
</protein>
<name>A0A139N4F0_STRCR</name>
<keyword evidence="1" id="KW-0456">Lyase</keyword>
<evidence type="ECO:0000313" key="4">
    <source>
        <dbReference type="Proteomes" id="UP000070377"/>
    </source>
</evidence>
<dbReference type="STRING" id="45634.SCRDD08_00342"/>
<dbReference type="GO" id="GO:0016831">
    <property type="term" value="F:carboxy-lyase activity"/>
    <property type="evidence" value="ECO:0007669"/>
    <property type="project" value="InterPro"/>
</dbReference>
<dbReference type="GO" id="GO:0019748">
    <property type="term" value="P:secondary metabolic process"/>
    <property type="evidence" value="ECO:0007669"/>
    <property type="project" value="TreeGrafter"/>
</dbReference>
<dbReference type="RefSeq" id="WP_061422149.1">
    <property type="nucleotide sequence ID" value="NZ_KQ969062.1"/>
</dbReference>
<dbReference type="GO" id="GO:0016787">
    <property type="term" value="F:hydrolase activity"/>
    <property type="evidence" value="ECO:0007669"/>
    <property type="project" value="InterPro"/>
</dbReference>
<reference evidence="3 4" key="1">
    <citation type="submission" date="2016-01" db="EMBL/GenBank/DDBJ databases">
        <title>Highly variable Streptococcus oralis are common among viridans streptococci isolated from primates.</title>
        <authorList>
            <person name="Denapaite D."/>
            <person name="Rieger M."/>
            <person name="Koendgen S."/>
            <person name="Brueckner R."/>
            <person name="Ochigava I."/>
            <person name="Kappeler P."/>
            <person name="Maetz-Rensing K."/>
            <person name="Leendertz F."/>
            <person name="Hakenbeck R."/>
        </authorList>
    </citation>
    <scope>NUCLEOTIDE SEQUENCE [LARGE SCALE GENOMIC DNA]</scope>
    <source>
        <strain evidence="3 4">DD08</strain>
    </source>
</reference>
<dbReference type="InterPro" id="IPR006680">
    <property type="entry name" value="Amidohydro-rel"/>
</dbReference>
<feature type="domain" description="Amidohydrolase-related" evidence="2">
    <location>
        <begin position="64"/>
        <end position="295"/>
    </location>
</feature>
<dbReference type="InterPro" id="IPR032466">
    <property type="entry name" value="Metal_Hydrolase"/>
</dbReference>
<gene>
    <name evidence="3" type="ORF">SCRDD08_00342</name>
</gene>
<dbReference type="Pfam" id="PF04909">
    <property type="entry name" value="Amidohydro_2"/>
    <property type="match status" value="1"/>
</dbReference>
<dbReference type="Gene3D" id="3.20.20.140">
    <property type="entry name" value="Metal-dependent hydrolases"/>
    <property type="match status" value="1"/>
</dbReference>
<dbReference type="PATRIC" id="fig|45634.12.peg.354"/>
<dbReference type="InterPro" id="IPR032465">
    <property type="entry name" value="ACMSD"/>
</dbReference>
<dbReference type="SUPFAM" id="SSF51556">
    <property type="entry name" value="Metallo-dependent hydrolases"/>
    <property type="match status" value="1"/>
</dbReference>
<evidence type="ECO:0000313" key="3">
    <source>
        <dbReference type="EMBL" id="KXT70908.1"/>
    </source>
</evidence>
<dbReference type="EMBL" id="LQRD01000017">
    <property type="protein sequence ID" value="KXT70908.1"/>
    <property type="molecule type" value="Genomic_DNA"/>
</dbReference>
<dbReference type="PANTHER" id="PTHR21240:SF28">
    <property type="entry name" value="ISO-OROTATE DECARBOXYLASE (EUROFUNG)"/>
    <property type="match status" value="1"/>
</dbReference>
<dbReference type="Proteomes" id="UP000070377">
    <property type="component" value="Unassembled WGS sequence"/>
</dbReference>
<evidence type="ECO:0000259" key="2">
    <source>
        <dbReference type="Pfam" id="PF04909"/>
    </source>
</evidence>
<dbReference type="AlphaFoldDB" id="A0A139N4F0"/>
<accession>A0A139N4F0</accession>
<sequence length="306" mass="34332">MTKIDVFAHVLLPEFYKRMLMLDPELPQKMPFIQNPILSDMELRRKLMPEGVKQVISYVNANPEDYANEKVAPLLVKKANEELTKTVRVNSDIFVGGVAMLALNNIEASLGILEQVAQTEELLGVQLFTRHLGESVADERFKSIFAKCAALDLPIWLHPVFDERKPDNNIVFSWEYELTQAMYQIVEAGYFQEFPNLKVIVHHAGAMAPYFAGRIDRILSETLAKDFRKFYVDTAILGNTKALELAADFFGVDRILFGTDAPLGVAPAGATHEIIEAIENMTLTNEQQEAILADNFSTLLGKGRAK</sequence>
<organism evidence="3 4">
    <name type="scientific">Streptococcus cristatus</name>
    <dbReference type="NCBI Taxonomy" id="45634"/>
    <lineage>
        <taxon>Bacteria</taxon>
        <taxon>Bacillati</taxon>
        <taxon>Bacillota</taxon>
        <taxon>Bacilli</taxon>
        <taxon>Lactobacillales</taxon>
        <taxon>Streptococcaceae</taxon>
        <taxon>Streptococcus</taxon>
    </lineage>
</organism>
<dbReference type="GO" id="GO:0005737">
    <property type="term" value="C:cytoplasm"/>
    <property type="evidence" value="ECO:0007669"/>
    <property type="project" value="TreeGrafter"/>
</dbReference>
<evidence type="ECO:0000256" key="1">
    <source>
        <dbReference type="ARBA" id="ARBA00023239"/>
    </source>
</evidence>
<comment type="caution">
    <text evidence="3">The sequence shown here is derived from an EMBL/GenBank/DDBJ whole genome shotgun (WGS) entry which is preliminary data.</text>
</comment>